<reference evidence="1" key="1">
    <citation type="journal article" date="2014" name="Front. Microbiol.">
        <title>High frequency of phylogenetically diverse reductive dehalogenase-homologous genes in deep subseafloor sedimentary metagenomes.</title>
        <authorList>
            <person name="Kawai M."/>
            <person name="Futagami T."/>
            <person name="Toyoda A."/>
            <person name="Takaki Y."/>
            <person name="Nishi S."/>
            <person name="Hori S."/>
            <person name="Arai W."/>
            <person name="Tsubouchi T."/>
            <person name="Morono Y."/>
            <person name="Uchiyama I."/>
            <person name="Ito T."/>
            <person name="Fujiyama A."/>
            <person name="Inagaki F."/>
            <person name="Takami H."/>
        </authorList>
    </citation>
    <scope>NUCLEOTIDE SEQUENCE</scope>
    <source>
        <strain evidence="1">Expedition CK06-06</strain>
    </source>
</reference>
<name>X1FLL5_9ZZZZ</name>
<dbReference type="SUPFAM" id="SSF63380">
    <property type="entry name" value="Riboflavin synthase domain-like"/>
    <property type="match status" value="1"/>
</dbReference>
<sequence>MYPILSAEFIAPDVKLFRIEAPYIARKHQAGQFVILRVHENGERNPITISDSNLYIGDISIIVQGIISTTKKFNRIGIYRNQEKKAHEK</sequence>
<organism evidence="1">
    <name type="scientific">marine sediment metagenome</name>
    <dbReference type="NCBI Taxonomy" id="412755"/>
    <lineage>
        <taxon>unclassified sequences</taxon>
        <taxon>metagenomes</taxon>
        <taxon>ecological metagenomes</taxon>
    </lineage>
</organism>
<gene>
    <name evidence="1" type="ORF">S03H2_09116</name>
</gene>
<dbReference type="InterPro" id="IPR017938">
    <property type="entry name" value="Riboflavin_synthase-like_b-brl"/>
</dbReference>
<comment type="caution">
    <text evidence="1">The sequence shown here is derived from an EMBL/GenBank/DDBJ whole genome shotgun (WGS) entry which is preliminary data.</text>
</comment>
<dbReference type="AlphaFoldDB" id="X1FLL5"/>
<protein>
    <submittedName>
        <fullName evidence="1">Uncharacterized protein</fullName>
    </submittedName>
</protein>
<accession>X1FLL5</accession>
<dbReference type="EMBL" id="BARU01004570">
    <property type="protein sequence ID" value="GAH21663.1"/>
    <property type="molecule type" value="Genomic_DNA"/>
</dbReference>
<proteinExistence type="predicted"/>
<evidence type="ECO:0000313" key="1">
    <source>
        <dbReference type="EMBL" id="GAH21663.1"/>
    </source>
</evidence>
<dbReference type="Gene3D" id="2.40.30.10">
    <property type="entry name" value="Translation factors"/>
    <property type="match status" value="1"/>
</dbReference>